<keyword evidence="2 7" id="KW-0812">Transmembrane</keyword>
<evidence type="ECO:0000313" key="9">
    <source>
        <dbReference type="Proteomes" id="UP000028990"/>
    </source>
</evidence>
<dbReference type="SUPFAM" id="SSF56436">
    <property type="entry name" value="C-type lectin-like"/>
    <property type="match status" value="1"/>
</dbReference>
<evidence type="ECO:0000256" key="6">
    <source>
        <dbReference type="SAM" id="MobiDB-lite"/>
    </source>
</evidence>
<evidence type="ECO:0000256" key="7">
    <source>
        <dbReference type="SAM" id="Phobius"/>
    </source>
</evidence>
<dbReference type="GO" id="GO:0005886">
    <property type="term" value="C:plasma membrane"/>
    <property type="evidence" value="ECO:0007669"/>
    <property type="project" value="UniProtKB-SubCell"/>
</dbReference>
<accession>A0A091D1Z7</accession>
<evidence type="ECO:0000256" key="3">
    <source>
        <dbReference type="ARBA" id="ARBA00022968"/>
    </source>
</evidence>
<proteinExistence type="predicted"/>
<sequence length="330" mass="37330">MREPHNYNLQSATCETRKRRQKHKSALLTGKCRQHVSPFFLGYIIAIAMAIRFLVMVGIWAAVFMNSAEMSEQRMIYSELNPVKVPKRPPRKFSSTKTSVSTNEQEKPPRLLNLQSHSASQRRPGHGSDHVWEGKICEGHLTCYGVKCYYFIMDSKDWNSCKQTCQNYRLSFVTIEDKDELLRQTYSMSTQALPLKGARFSDHRRESLPFFESTVSLKQARSDHFLAPAAQCSGTVPTSLSCRTEERGRSGLHLAKDPKKQQGKRKGAKIPISLPEQQIAHVELNLSSVSAESLGRDSHRCHSREELIAGTPGLVCLKFTVMITITISFP</sequence>
<feature type="region of interest" description="Disordered" evidence="6">
    <location>
        <begin position="86"/>
        <end position="128"/>
    </location>
</feature>
<keyword evidence="5 7" id="KW-0472">Membrane</keyword>
<evidence type="ECO:0000256" key="5">
    <source>
        <dbReference type="ARBA" id="ARBA00023136"/>
    </source>
</evidence>
<evidence type="ECO:0000256" key="2">
    <source>
        <dbReference type="ARBA" id="ARBA00022692"/>
    </source>
</evidence>
<dbReference type="PANTHER" id="PTHR22800:SF242">
    <property type="entry name" value="NKG2-A_NKG2-B TYPE II INTEGRAL MEMBRANE PROTEIN"/>
    <property type="match status" value="1"/>
</dbReference>
<organism evidence="8 9">
    <name type="scientific">Fukomys damarensis</name>
    <name type="common">Damaraland mole rat</name>
    <name type="synonym">Cryptomys damarensis</name>
    <dbReference type="NCBI Taxonomy" id="885580"/>
    <lineage>
        <taxon>Eukaryota</taxon>
        <taxon>Metazoa</taxon>
        <taxon>Chordata</taxon>
        <taxon>Craniata</taxon>
        <taxon>Vertebrata</taxon>
        <taxon>Euteleostomi</taxon>
        <taxon>Mammalia</taxon>
        <taxon>Eutheria</taxon>
        <taxon>Euarchontoglires</taxon>
        <taxon>Glires</taxon>
        <taxon>Rodentia</taxon>
        <taxon>Hystricomorpha</taxon>
        <taxon>Bathyergidae</taxon>
        <taxon>Fukomys</taxon>
    </lineage>
</organism>
<dbReference type="eggNOG" id="KOG4297">
    <property type="taxonomic scope" value="Eukaryota"/>
</dbReference>
<name>A0A091D1Z7_FUKDA</name>
<dbReference type="InterPro" id="IPR016186">
    <property type="entry name" value="C-type_lectin-like/link_sf"/>
</dbReference>
<dbReference type="Proteomes" id="UP000028990">
    <property type="component" value="Unassembled WGS sequence"/>
</dbReference>
<dbReference type="PANTHER" id="PTHR22800">
    <property type="entry name" value="C-TYPE LECTIN PROTEINS"/>
    <property type="match status" value="1"/>
</dbReference>
<dbReference type="InterPro" id="IPR050919">
    <property type="entry name" value="NKG2/CD94_NK_receptors"/>
</dbReference>
<dbReference type="InterPro" id="IPR016187">
    <property type="entry name" value="CTDL_fold"/>
</dbReference>
<keyword evidence="9" id="KW-1185">Reference proteome</keyword>
<protein>
    <submittedName>
        <fullName evidence="8">NKG2-D type II integral membrane protein</fullName>
    </submittedName>
</protein>
<keyword evidence="3" id="KW-0735">Signal-anchor</keyword>
<reference evidence="8 9" key="1">
    <citation type="submission" date="2013-11" db="EMBL/GenBank/DDBJ databases">
        <title>The Damaraland mole rat (Fukomys damarensis) genome and evolution of African mole rats.</title>
        <authorList>
            <person name="Gladyshev V.N."/>
            <person name="Fang X."/>
        </authorList>
    </citation>
    <scope>NUCLEOTIDE SEQUENCE [LARGE SCALE GENOMIC DNA]</scope>
    <source>
        <tissue evidence="8">Liver</tissue>
    </source>
</reference>
<feature type="compositionally biased region" description="Polar residues" evidence="6">
    <location>
        <begin position="93"/>
        <end position="103"/>
    </location>
</feature>
<evidence type="ECO:0000256" key="1">
    <source>
        <dbReference type="ARBA" id="ARBA00004401"/>
    </source>
</evidence>
<dbReference type="AlphaFoldDB" id="A0A091D1Z7"/>
<dbReference type="EMBL" id="KN123449">
    <property type="protein sequence ID" value="KFO25017.1"/>
    <property type="molecule type" value="Genomic_DNA"/>
</dbReference>
<feature type="transmembrane region" description="Helical" evidence="7">
    <location>
        <begin position="40"/>
        <end position="65"/>
    </location>
</feature>
<dbReference type="GO" id="GO:0002223">
    <property type="term" value="P:stimulatory C-type lectin receptor signaling pathway"/>
    <property type="evidence" value="ECO:0007669"/>
    <property type="project" value="TreeGrafter"/>
</dbReference>
<evidence type="ECO:0000313" key="8">
    <source>
        <dbReference type="EMBL" id="KFO25017.1"/>
    </source>
</evidence>
<evidence type="ECO:0000256" key="4">
    <source>
        <dbReference type="ARBA" id="ARBA00022989"/>
    </source>
</evidence>
<comment type="subcellular location">
    <subcellularLocation>
        <location evidence="1">Cell membrane</location>
        <topology evidence="1">Single-pass type II membrane protein</topology>
    </subcellularLocation>
</comment>
<dbReference type="GO" id="GO:0045954">
    <property type="term" value="P:positive regulation of natural killer cell mediated cytotoxicity"/>
    <property type="evidence" value="ECO:0007669"/>
    <property type="project" value="TreeGrafter"/>
</dbReference>
<gene>
    <name evidence="8" type="ORF">H920_13598</name>
</gene>
<dbReference type="Gene3D" id="3.10.100.10">
    <property type="entry name" value="Mannose-Binding Protein A, subunit A"/>
    <property type="match status" value="1"/>
</dbReference>
<keyword evidence="4 7" id="KW-1133">Transmembrane helix</keyword>